<organism evidence="2 3">
    <name type="scientific">Kibdelosporangium lantanae</name>
    <dbReference type="NCBI Taxonomy" id="1497396"/>
    <lineage>
        <taxon>Bacteria</taxon>
        <taxon>Bacillati</taxon>
        <taxon>Actinomycetota</taxon>
        <taxon>Actinomycetes</taxon>
        <taxon>Pseudonocardiales</taxon>
        <taxon>Pseudonocardiaceae</taxon>
        <taxon>Kibdelosporangium</taxon>
    </lineage>
</organism>
<keyword evidence="1" id="KW-0732">Signal</keyword>
<feature type="chain" id="PRO_5045103892" evidence="1">
    <location>
        <begin position="23"/>
        <end position="133"/>
    </location>
</feature>
<dbReference type="Proteomes" id="UP001597045">
    <property type="component" value="Unassembled WGS sequence"/>
</dbReference>
<protein>
    <submittedName>
        <fullName evidence="2">Peptidase S8</fullName>
    </submittedName>
</protein>
<accession>A0ABW3MQF8</accession>
<feature type="signal peptide" evidence="1">
    <location>
        <begin position="1"/>
        <end position="22"/>
    </location>
</feature>
<proteinExistence type="predicted"/>
<evidence type="ECO:0000313" key="3">
    <source>
        <dbReference type="Proteomes" id="UP001597045"/>
    </source>
</evidence>
<feature type="non-terminal residue" evidence="2">
    <location>
        <position position="133"/>
    </location>
</feature>
<gene>
    <name evidence="2" type="ORF">ACFQ1S_42065</name>
</gene>
<sequence length="133" mass="14224">MNPKHTALSVLLLLGLVTPVGAASAAPLPGASPTGPVTVTLITGDRVTLHGTQARVQRAKGREHTRFIQQVDESGNVHVIPEDVTAMLRAKRMDPRLFNVTKLAEYGYDDAKRPDIPLIVSGPAFGAKVRDLP</sequence>
<reference evidence="3" key="1">
    <citation type="journal article" date="2019" name="Int. J. Syst. Evol. Microbiol.">
        <title>The Global Catalogue of Microorganisms (GCM) 10K type strain sequencing project: providing services to taxonomists for standard genome sequencing and annotation.</title>
        <authorList>
            <consortium name="The Broad Institute Genomics Platform"/>
            <consortium name="The Broad Institute Genome Sequencing Center for Infectious Disease"/>
            <person name="Wu L."/>
            <person name="Ma J."/>
        </authorList>
    </citation>
    <scope>NUCLEOTIDE SEQUENCE [LARGE SCALE GENOMIC DNA]</scope>
    <source>
        <strain evidence="3">JCM 31486</strain>
    </source>
</reference>
<comment type="caution">
    <text evidence="2">The sequence shown here is derived from an EMBL/GenBank/DDBJ whole genome shotgun (WGS) entry which is preliminary data.</text>
</comment>
<evidence type="ECO:0000313" key="2">
    <source>
        <dbReference type="EMBL" id="MFD1051679.1"/>
    </source>
</evidence>
<dbReference type="EMBL" id="JBHTIS010003783">
    <property type="protein sequence ID" value="MFD1051679.1"/>
    <property type="molecule type" value="Genomic_DNA"/>
</dbReference>
<name>A0ABW3MQF8_9PSEU</name>
<keyword evidence="3" id="KW-1185">Reference proteome</keyword>
<evidence type="ECO:0000256" key="1">
    <source>
        <dbReference type="SAM" id="SignalP"/>
    </source>
</evidence>